<reference evidence="1" key="1">
    <citation type="submission" date="2021-02" db="EMBL/GenBank/DDBJ databases">
        <authorList>
            <person name="Dougan E. K."/>
            <person name="Rhodes N."/>
            <person name="Thang M."/>
            <person name="Chan C."/>
        </authorList>
    </citation>
    <scope>NUCLEOTIDE SEQUENCE</scope>
</reference>
<sequence>MTEYVTMEAVDASKGLAQVLEELGVSSLDGDCDVDEDEDDADATADSHALAAEIQGYLSQADDDDDIDEPPEIDPWVEMPSALLFNYEMLQGLVEEDVLDAFLLNTSDERRLSDSAEAIHLYGIEGPRLGLVT</sequence>
<name>A0A813A3D4_9DINO</name>
<proteinExistence type="predicted"/>
<dbReference type="Proteomes" id="UP000601435">
    <property type="component" value="Unassembled WGS sequence"/>
</dbReference>
<comment type="caution">
    <text evidence="1">The sequence shown here is derived from an EMBL/GenBank/DDBJ whole genome shotgun (WGS) entry which is preliminary data.</text>
</comment>
<dbReference type="AlphaFoldDB" id="A0A813A3D4"/>
<evidence type="ECO:0000313" key="1">
    <source>
        <dbReference type="EMBL" id="CAE7851983.1"/>
    </source>
</evidence>
<keyword evidence="2" id="KW-1185">Reference proteome</keyword>
<organism evidence="1 2">
    <name type="scientific">Symbiodinium necroappetens</name>
    <dbReference type="NCBI Taxonomy" id="1628268"/>
    <lineage>
        <taxon>Eukaryota</taxon>
        <taxon>Sar</taxon>
        <taxon>Alveolata</taxon>
        <taxon>Dinophyceae</taxon>
        <taxon>Suessiales</taxon>
        <taxon>Symbiodiniaceae</taxon>
        <taxon>Symbiodinium</taxon>
    </lineage>
</organism>
<dbReference type="EMBL" id="CAJNJA010053919">
    <property type="protein sequence ID" value="CAE7851983.1"/>
    <property type="molecule type" value="Genomic_DNA"/>
</dbReference>
<evidence type="ECO:0000313" key="2">
    <source>
        <dbReference type="Proteomes" id="UP000601435"/>
    </source>
</evidence>
<protein>
    <submittedName>
        <fullName evidence="1">Uncharacterized protein</fullName>
    </submittedName>
</protein>
<gene>
    <name evidence="1" type="ORF">SNEC2469_LOCUS26461</name>
</gene>
<accession>A0A813A3D4</accession>